<dbReference type="GO" id="GO:0005524">
    <property type="term" value="F:ATP binding"/>
    <property type="evidence" value="ECO:0007669"/>
    <property type="project" value="UniProtKB-KW"/>
</dbReference>
<keyword evidence="8" id="KW-0238">DNA-binding</keyword>
<evidence type="ECO:0000256" key="5">
    <source>
        <dbReference type="ARBA" id="ARBA00022806"/>
    </source>
</evidence>
<keyword evidence="5" id="KW-0347">Helicase</keyword>
<feature type="domain" description="UvrD-like helicase C-terminal" evidence="10">
    <location>
        <begin position="253"/>
        <end position="514"/>
    </location>
</feature>
<evidence type="ECO:0000256" key="4">
    <source>
        <dbReference type="ARBA" id="ARBA00022801"/>
    </source>
</evidence>
<dbReference type="InterPro" id="IPR014017">
    <property type="entry name" value="DNA_helicase_UvrD-like_C"/>
</dbReference>
<proteinExistence type="predicted"/>
<dbReference type="RefSeq" id="WP_354698209.1">
    <property type="nucleotide sequence ID" value="NZ_CP114014.1"/>
</dbReference>
<keyword evidence="3" id="KW-0227">DNA damage</keyword>
<dbReference type="PANTHER" id="PTHR30591">
    <property type="entry name" value="RECBCD ENZYME SUBUNIT RECC"/>
    <property type="match status" value="1"/>
</dbReference>
<organism evidence="11">
    <name type="scientific">Paraconexibacter sp. AEG42_29</name>
    <dbReference type="NCBI Taxonomy" id="2997339"/>
    <lineage>
        <taxon>Bacteria</taxon>
        <taxon>Bacillati</taxon>
        <taxon>Actinomycetota</taxon>
        <taxon>Thermoleophilia</taxon>
        <taxon>Solirubrobacterales</taxon>
        <taxon>Paraconexibacteraceae</taxon>
        <taxon>Paraconexibacter</taxon>
    </lineage>
</organism>
<keyword evidence="2" id="KW-0547">Nucleotide-binding</keyword>
<evidence type="ECO:0000256" key="1">
    <source>
        <dbReference type="ARBA" id="ARBA00022722"/>
    </source>
</evidence>
<evidence type="ECO:0000259" key="10">
    <source>
        <dbReference type="PROSITE" id="PS51217"/>
    </source>
</evidence>
<evidence type="ECO:0000256" key="2">
    <source>
        <dbReference type="ARBA" id="ARBA00022741"/>
    </source>
</evidence>
<protein>
    <submittedName>
        <fullName evidence="11">Exonuclease</fullName>
    </submittedName>
</protein>
<dbReference type="SUPFAM" id="SSF52540">
    <property type="entry name" value="P-loop containing nucleoside triphosphate hydrolases"/>
    <property type="match status" value="1"/>
</dbReference>
<dbReference type="Gene3D" id="3.90.320.10">
    <property type="match status" value="1"/>
</dbReference>
<dbReference type="InterPro" id="IPR011604">
    <property type="entry name" value="PDDEXK-like_dom_sf"/>
</dbReference>
<dbReference type="Pfam" id="PF12705">
    <property type="entry name" value="PDDEXK_1"/>
    <property type="match status" value="1"/>
</dbReference>
<evidence type="ECO:0000313" key="11">
    <source>
        <dbReference type="EMBL" id="XAY06997.1"/>
    </source>
</evidence>
<keyword evidence="9" id="KW-0234">DNA repair</keyword>
<keyword evidence="1" id="KW-0540">Nuclease</keyword>
<dbReference type="GO" id="GO:0003677">
    <property type="term" value="F:DNA binding"/>
    <property type="evidence" value="ECO:0007669"/>
    <property type="project" value="UniProtKB-KW"/>
</dbReference>
<dbReference type="AlphaFoldDB" id="A0AAU7B017"/>
<dbReference type="GO" id="GO:0006281">
    <property type="term" value="P:DNA repair"/>
    <property type="evidence" value="ECO:0007669"/>
    <property type="project" value="UniProtKB-KW"/>
</dbReference>
<evidence type="ECO:0000256" key="9">
    <source>
        <dbReference type="ARBA" id="ARBA00023204"/>
    </source>
</evidence>
<evidence type="ECO:0000256" key="7">
    <source>
        <dbReference type="ARBA" id="ARBA00022840"/>
    </source>
</evidence>
<gene>
    <name evidence="11" type="ORF">DSM112329_03875</name>
</gene>
<dbReference type="Gene3D" id="3.40.50.300">
    <property type="entry name" value="P-loop containing nucleotide triphosphate hydrolases"/>
    <property type="match status" value="2"/>
</dbReference>
<reference evidence="11" key="1">
    <citation type="submission" date="2022-12" db="EMBL/GenBank/DDBJ databases">
        <title>Paraconexibacter alkalitolerans sp. nov. and Baekduia alba sp. nov., isolated from soil and emended description of the genera Paraconexibacter (Chun et al., 2020) and Baekduia (An et al., 2020).</title>
        <authorList>
            <person name="Vieira S."/>
            <person name="Huber K.J."/>
            <person name="Geppert A."/>
            <person name="Wolf J."/>
            <person name="Neumann-Schaal M."/>
            <person name="Muesken M."/>
            <person name="Overmann J."/>
        </authorList>
    </citation>
    <scope>NUCLEOTIDE SEQUENCE</scope>
    <source>
        <strain evidence="11">AEG42_29</strain>
    </source>
</reference>
<dbReference type="PROSITE" id="PS51217">
    <property type="entry name" value="UVRD_HELICASE_CTER"/>
    <property type="match status" value="1"/>
</dbReference>
<sequence>MPLTLVTGPANAEKARIVLDAVQLAAPREPLLVVPTREDVLVYRRELAARGLVFGADVQTWSGLSRAVTRAASSQVKLPRAVGGLSRDRVAALAVQRTTLRVLGASARTPGFTGTLLRLFDELGERRVTPARWHVAMRAWAAADPPRADYATDLAALYGAYQRGLEALGRVDAPMRTVAAHDALRTAPASWPGRPVFLYGFDDLDVLQLDAIETLAVHCGADVMVSLPFEAGRAAFAGRAATYQDLMALGATEQVLPPVDTHYSPASRPVLHHLERAVLEPDAPRLPAAGDALLLLQGGGERAELELVAAHVARLIAEGTPAGEIAIVLRRPETQAALVERVLAGYEIPFVLRRTLPLGHTALGRGLLAMARCALLDGTADDLLTWLRTPGLVRDSARVDRLEADVRRQGLASARQARAEWERGPWKLHELDRLRAARRDGPRALCEQLAADVMRLFTRPHDGTGRILTDAERHEARVAGQLRAALNELGRLAETDPALVPEPAELLALLAAQDVLVDGGVPTRQGTNGAAGAGAVTVADPLAVRARRVTALFVCGLQEGAFPAPGRPEAFLGDAERRAVNAASGLRLGLREDTLGAERYLFYAALSRPTDLLALSWHDATDDGRPAVRSLFVDDVLDLFDPAVAATAQRRPLGAAGFPEARAGAGTLPPPTAHAAALAARDAEPDVAAEPIGILRDPTVLRALADRTTWSASALEAWIACPVRWFVERLLSPQELLPDPEPIVRGELAHKVLEQALTALRDGGEHGEPTTGPLTPEHLPRARRLALAALQEHAPDHRISPDPQRLAAALHRLQADILRYLDYAAHSGSTYAPSAFELTFGGPGDELPAVPLTDDLALRGRIDRVDVSPDGRRAIVYDYKGATATARAKWEADGRLQLPLYLLAVPQLLGVAVDGGLYQPLSGQDPRPRGIVREGADTALDGVPADRADDGDFALALTTAKATALDAIAELRAGRLTPRPTTCGWRDGGCSYPSICRCET</sequence>
<keyword evidence="7" id="KW-0067">ATP-binding</keyword>
<dbReference type="PANTHER" id="PTHR30591:SF1">
    <property type="entry name" value="RECBCD ENZYME SUBUNIT RECC"/>
    <property type="match status" value="1"/>
</dbReference>
<evidence type="ECO:0000256" key="3">
    <source>
        <dbReference type="ARBA" id="ARBA00022763"/>
    </source>
</evidence>
<keyword evidence="6 11" id="KW-0269">Exonuclease</keyword>
<dbReference type="GO" id="GO:0004527">
    <property type="term" value="F:exonuclease activity"/>
    <property type="evidence" value="ECO:0007669"/>
    <property type="project" value="UniProtKB-KW"/>
</dbReference>
<dbReference type="KEGG" id="parq:DSM112329_03875"/>
<evidence type="ECO:0000256" key="6">
    <source>
        <dbReference type="ARBA" id="ARBA00022839"/>
    </source>
</evidence>
<accession>A0AAU7B017</accession>
<name>A0AAU7B017_9ACTN</name>
<dbReference type="GO" id="GO:0004386">
    <property type="term" value="F:helicase activity"/>
    <property type="evidence" value="ECO:0007669"/>
    <property type="project" value="UniProtKB-KW"/>
</dbReference>
<evidence type="ECO:0000256" key="8">
    <source>
        <dbReference type="ARBA" id="ARBA00023125"/>
    </source>
</evidence>
<dbReference type="EMBL" id="CP114014">
    <property type="protein sequence ID" value="XAY06997.1"/>
    <property type="molecule type" value="Genomic_DNA"/>
</dbReference>
<dbReference type="GO" id="GO:0006310">
    <property type="term" value="P:DNA recombination"/>
    <property type="evidence" value="ECO:0007669"/>
    <property type="project" value="TreeGrafter"/>
</dbReference>
<keyword evidence="4" id="KW-0378">Hydrolase</keyword>
<dbReference type="InterPro" id="IPR027417">
    <property type="entry name" value="P-loop_NTPase"/>
</dbReference>
<dbReference type="InterPro" id="IPR038726">
    <property type="entry name" value="PDDEXK_AddAB-type"/>
</dbReference>